<keyword evidence="1" id="KW-0472">Membrane</keyword>
<accession>A0A8S0TRT9</accession>
<dbReference type="Gramene" id="OE9A106828T1">
    <property type="protein sequence ID" value="OE9A106828C1"/>
    <property type="gene ID" value="OE9A106828"/>
</dbReference>
<gene>
    <name evidence="2" type="ORF">OLEA9_A106828</name>
</gene>
<name>A0A8S0TRT9_OLEEU</name>
<feature type="transmembrane region" description="Helical" evidence="1">
    <location>
        <begin position="24"/>
        <end position="44"/>
    </location>
</feature>
<organism evidence="2 3">
    <name type="scientific">Olea europaea subsp. europaea</name>
    <dbReference type="NCBI Taxonomy" id="158383"/>
    <lineage>
        <taxon>Eukaryota</taxon>
        <taxon>Viridiplantae</taxon>
        <taxon>Streptophyta</taxon>
        <taxon>Embryophyta</taxon>
        <taxon>Tracheophyta</taxon>
        <taxon>Spermatophyta</taxon>
        <taxon>Magnoliopsida</taxon>
        <taxon>eudicotyledons</taxon>
        <taxon>Gunneridae</taxon>
        <taxon>Pentapetalae</taxon>
        <taxon>asterids</taxon>
        <taxon>lamiids</taxon>
        <taxon>Lamiales</taxon>
        <taxon>Oleaceae</taxon>
        <taxon>Oleeae</taxon>
        <taxon>Olea</taxon>
    </lineage>
</organism>
<comment type="caution">
    <text evidence="2">The sequence shown here is derived from an EMBL/GenBank/DDBJ whole genome shotgun (WGS) entry which is preliminary data.</text>
</comment>
<evidence type="ECO:0000256" key="1">
    <source>
        <dbReference type="SAM" id="Phobius"/>
    </source>
</evidence>
<sequence length="92" mass="10032">MWVAAVDRCGCGLLKGFGYLKLSAVLPTIISSGWWLDLCVLVLISGTNLQQRLLLGLYCGRLPGYRFREYGCGGKDGEEAVCESDLLLDTEA</sequence>
<keyword evidence="3" id="KW-1185">Reference proteome</keyword>
<keyword evidence="1" id="KW-1133">Transmembrane helix</keyword>
<evidence type="ECO:0000313" key="2">
    <source>
        <dbReference type="EMBL" id="CAA3006239.1"/>
    </source>
</evidence>
<evidence type="ECO:0000313" key="3">
    <source>
        <dbReference type="Proteomes" id="UP000594638"/>
    </source>
</evidence>
<dbReference type="Proteomes" id="UP000594638">
    <property type="component" value="Unassembled WGS sequence"/>
</dbReference>
<keyword evidence="1" id="KW-0812">Transmembrane</keyword>
<proteinExistence type="predicted"/>
<reference evidence="2 3" key="1">
    <citation type="submission" date="2019-12" db="EMBL/GenBank/DDBJ databases">
        <authorList>
            <person name="Alioto T."/>
            <person name="Alioto T."/>
            <person name="Gomez Garrido J."/>
        </authorList>
    </citation>
    <scope>NUCLEOTIDE SEQUENCE [LARGE SCALE GENOMIC DNA]</scope>
</reference>
<protein>
    <submittedName>
        <fullName evidence="2">Uncharacterized protein</fullName>
    </submittedName>
</protein>
<dbReference type="EMBL" id="CACTIH010007258">
    <property type="protein sequence ID" value="CAA3006239.1"/>
    <property type="molecule type" value="Genomic_DNA"/>
</dbReference>
<dbReference type="AlphaFoldDB" id="A0A8S0TRT9"/>